<dbReference type="Pfam" id="PF00400">
    <property type="entry name" value="WD40"/>
    <property type="match status" value="3"/>
</dbReference>
<dbReference type="EMBL" id="CAJVPV010003970">
    <property type="protein sequence ID" value="CAG8563772.1"/>
    <property type="molecule type" value="Genomic_DNA"/>
</dbReference>
<dbReference type="SMART" id="SM00320">
    <property type="entry name" value="WD40"/>
    <property type="match status" value="6"/>
</dbReference>
<dbReference type="OrthoDB" id="1932312at2759"/>
<dbReference type="AlphaFoldDB" id="A0A9N9FX66"/>
<dbReference type="InterPro" id="IPR015943">
    <property type="entry name" value="WD40/YVTN_repeat-like_dom_sf"/>
</dbReference>
<dbReference type="PROSITE" id="PS50896">
    <property type="entry name" value="LISH"/>
    <property type="match status" value="1"/>
</dbReference>
<dbReference type="InterPro" id="IPR001680">
    <property type="entry name" value="WD40_rpt"/>
</dbReference>
<dbReference type="PANTHER" id="PTHR19848">
    <property type="entry name" value="WD40 REPEAT PROTEIN"/>
    <property type="match status" value="1"/>
</dbReference>
<dbReference type="Proteomes" id="UP000789342">
    <property type="component" value="Unassembled WGS sequence"/>
</dbReference>
<evidence type="ECO:0000256" key="2">
    <source>
        <dbReference type="ARBA" id="ARBA00022737"/>
    </source>
</evidence>
<feature type="repeat" description="WD" evidence="3">
    <location>
        <begin position="438"/>
        <end position="469"/>
    </location>
</feature>
<gene>
    <name evidence="4" type="ORF">AMORRO_LOCUS6143</name>
</gene>
<evidence type="ECO:0000313" key="4">
    <source>
        <dbReference type="EMBL" id="CAG8563772.1"/>
    </source>
</evidence>
<dbReference type="PROSITE" id="PS50294">
    <property type="entry name" value="WD_REPEATS_REGION"/>
    <property type="match status" value="2"/>
</dbReference>
<dbReference type="PROSITE" id="PS50082">
    <property type="entry name" value="WD_REPEATS_2"/>
    <property type="match status" value="2"/>
</dbReference>
<proteinExistence type="predicted"/>
<organism evidence="4 5">
    <name type="scientific">Acaulospora morrowiae</name>
    <dbReference type="NCBI Taxonomy" id="94023"/>
    <lineage>
        <taxon>Eukaryota</taxon>
        <taxon>Fungi</taxon>
        <taxon>Fungi incertae sedis</taxon>
        <taxon>Mucoromycota</taxon>
        <taxon>Glomeromycotina</taxon>
        <taxon>Glomeromycetes</taxon>
        <taxon>Diversisporales</taxon>
        <taxon>Acaulosporaceae</taxon>
        <taxon>Acaulospora</taxon>
    </lineage>
</organism>
<evidence type="ECO:0000313" key="5">
    <source>
        <dbReference type="Proteomes" id="UP000789342"/>
    </source>
</evidence>
<protein>
    <submittedName>
        <fullName evidence="4">7716_t:CDS:1</fullName>
    </submittedName>
</protein>
<accession>A0A9N9FX66</accession>
<name>A0A9N9FX66_9GLOM</name>
<comment type="caution">
    <text evidence="4">The sequence shown here is derived from an EMBL/GenBank/DDBJ whole genome shotgun (WGS) entry which is preliminary data.</text>
</comment>
<evidence type="ECO:0000256" key="3">
    <source>
        <dbReference type="PROSITE-ProRule" id="PRU00221"/>
    </source>
</evidence>
<dbReference type="Gene3D" id="2.130.10.10">
    <property type="entry name" value="YVTN repeat-like/Quinoprotein amine dehydrogenase"/>
    <property type="match status" value="2"/>
</dbReference>
<keyword evidence="5" id="KW-1185">Reference proteome</keyword>
<evidence type="ECO:0000256" key="1">
    <source>
        <dbReference type="ARBA" id="ARBA00022574"/>
    </source>
</evidence>
<reference evidence="4" key="1">
    <citation type="submission" date="2021-06" db="EMBL/GenBank/DDBJ databases">
        <authorList>
            <person name="Kallberg Y."/>
            <person name="Tangrot J."/>
            <person name="Rosling A."/>
        </authorList>
    </citation>
    <scope>NUCLEOTIDE SEQUENCE</scope>
    <source>
        <strain evidence="4">CL551</strain>
    </source>
</reference>
<sequence>MSPSIVIPLTHALISEFLESNKYYNTLNEFRKEAKEGLEDKNKIQLDRPLLSIIQDYVKKEAERLVSNERKIDEDLYSSKDTSYPRYICETFSQIHNSNILTINLQNVASSSYVDNDYETTFSPTIITGSADKTIKFTSLLTGDTFNTFDYHKGGVLAIDFHPVRSNIMLSASMDGSCALTDVSTMDVKQAFKDHQKPVVRAKFSPDGSMIVTAGYDHSLNFYKMDGSSNGSGANIFSPTTPHNSSNLLSPATPSTPLPLYSKVHTITFDSKIESLCFLPNSSFLIVGIRESCYLHYINLQQDLFEITKYNMNLNGDDWVSFTAMDIVPSPNNDGKYLLVSTDDENGRIILYKTFGDATNATTNGNGVNHSSTTLIQIANFYDEFITFSDDSYSSTLSRKLTNPRLLWHPSGNFFYSYGVDSIIRVYSLRTKKLVDQVKGHNDVVRGMWYDEDRDLLVTCGFDKSAKVWCSDELSSRELIKGLRSEEEEKIMMLGSRRNTIV</sequence>
<keyword evidence="2" id="KW-0677">Repeat</keyword>
<dbReference type="InterPro" id="IPR036322">
    <property type="entry name" value="WD40_repeat_dom_sf"/>
</dbReference>
<dbReference type="PANTHER" id="PTHR19848:SF8">
    <property type="entry name" value="F-BOX AND WD REPEAT DOMAIN CONTAINING 7"/>
    <property type="match status" value="1"/>
</dbReference>
<feature type="repeat" description="WD" evidence="3">
    <location>
        <begin position="192"/>
        <end position="226"/>
    </location>
</feature>
<dbReference type="SUPFAM" id="SSF50978">
    <property type="entry name" value="WD40 repeat-like"/>
    <property type="match status" value="1"/>
</dbReference>
<dbReference type="InterPro" id="IPR006594">
    <property type="entry name" value="LisH"/>
</dbReference>
<keyword evidence="1 3" id="KW-0853">WD repeat</keyword>